<dbReference type="Proteomes" id="UP001153076">
    <property type="component" value="Unassembled WGS sequence"/>
</dbReference>
<accession>A0A9Q1KE31</accession>
<keyword evidence="1" id="KW-0472">Membrane</keyword>
<name>A0A9Q1KE31_9CARY</name>
<evidence type="ECO:0000313" key="3">
    <source>
        <dbReference type="Proteomes" id="UP001153076"/>
    </source>
</evidence>
<keyword evidence="3" id="KW-1185">Reference proteome</keyword>
<keyword evidence="1" id="KW-0812">Transmembrane</keyword>
<evidence type="ECO:0000256" key="1">
    <source>
        <dbReference type="SAM" id="Phobius"/>
    </source>
</evidence>
<feature type="transmembrane region" description="Helical" evidence="1">
    <location>
        <begin position="42"/>
        <end position="69"/>
    </location>
</feature>
<protein>
    <submittedName>
        <fullName evidence="2">Uncharacterized protein</fullName>
    </submittedName>
</protein>
<gene>
    <name evidence="2" type="ORF">Cgig2_021489</name>
</gene>
<organism evidence="2 3">
    <name type="scientific">Carnegiea gigantea</name>
    <dbReference type="NCBI Taxonomy" id="171969"/>
    <lineage>
        <taxon>Eukaryota</taxon>
        <taxon>Viridiplantae</taxon>
        <taxon>Streptophyta</taxon>
        <taxon>Embryophyta</taxon>
        <taxon>Tracheophyta</taxon>
        <taxon>Spermatophyta</taxon>
        <taxon>Magnoliopsida</taxon>
        <taxon>eudicotyledons</taxon>
        <taxon>Gunneridae</taxon>
        <taxon>Pentapetalae</taxon>
        <taxon>Caryophyllales</taxon>
        <taxon>Cactineae</taxon>
        <taxon>Cactaceae</taxon>
        <taxon>Cactoideae</taxon>
        <taxon>Echinocereeae</taxon>
        <taxon>Carnegiea</taxon>
    </lineage>
</organism>
<sequence>MRPKEAQGHQSIWTQCKVVTESNQERHHHCPSNQMVTLELNLLIMAISDLILSNLVPLFLMMVVSYLMLNHQNILLFNHDGGRSHVELSTKANPTSGGTLIKGCKPSLHSHAENQKRTLVGMNKQVKNTPIISSRMLQKAIAEHGTAIRHGKKFRAQVDILVDTVLRNHPKELHQYRSSEKKELIAMGICKRKAKPSMLDMVLCEKLDEITLVNLSLLSAVYNNVTTKGNVQREGTRNGGNVGP</sequence>
<proteinExistence type="predicted"/>
<evidence type="ECO:0000313" key="2">
    <source>
        <dbReference type="EMBL" id="KAJ8441799.1"/>
    </source>
</evidence>
<comment type="caution">
    <text evidence="2">The sequence shown here is derived from an EMBL/GenBank/DDBJ whole genome shotgun (WGS) entry which is preliminary data.</text>
</comment>
<keyword evidence="1" id="KW-1133">Transmembrane helix</keyword>
<dbReference type="AlphaFoldDB" id="A0A9Q1KE31"/>
<dbReference type="EMBL" id="JAKOGI010000153">
    <property type="protein sequence ID" value="KAJ8441799.1"/>
    <property type="molecule type" value="Genomic_DNA"/>
</dbReference>
<dbReference type="OrthoDB" id="1818565at2759"/>
<reference evidence="2" key="1">
    <citation type="submission" date="2022-04" db="EMBL/GenBank/DDBJ databases">
        <title>Carnegiea gigantea Genome sequencing and assembly v2.</title>
        <authorList>
            <person name="Copetti D."/>
            <person name="Sanderson M.J."/>
            <person name="Burquez A."/>
            <person name="Wojciechowski M.F."/>
        </authorList>
    </citation>
    <scope>NUCLEOTIDE SEQUENCE</scope>
    <source>
        <strain evidence="2">SGP5-SGP5p</strain>
        <tissue evidence="2">Aerial part</tissue>
    </source>
</reference>